<dbReference type="InterPro" id="IPR012902">
    <property type="entry name" value="N_methyl_site"/>
</dbReference>
<evidence type="ECO:0000313" key="4">
    <source>
        <dbReference type="Proteomes" id="UP000318081"/>
    </source>
</evidence>
<dbReference type="EMBL" id="CP036432">
    <property type="protein sequence ID" value="QDV81636.1"/>
    <property type="molecule type" value="Genomic_DNA"/>
</dbReference>
<keyword evidence="1" id="KW-0812">Transmembrane</keyword>
<dbReference type="NCBIfam" id="TIGR04294">
    <property type="entry name" value="pre_pil_HX9DG"/>
    <property type="match status" value="1"/>
</dbReference>
<keyword evidence="1" id="KW-1133">Transmembrane helix</keyword>
<dbReference type="InterPro" id="IPR027558">
    <property type="entry name" value="Pre_pil_HX9DG_C"/>
</dbReference>
<dbReference type="Gene3D" id="3.30.700.10">
    <property type="entry name" value="Glycoprotein, Type 4 Pilin"/>
    <property type="match status" value="1"/>
</dbReference>
<dbReference type="SUPFAM" id="SSF54523">
    <property type="entry name" value="Pili subunits"/>
    <property type="match status" value="1"/>
</dbReference>
<accession>A0ABX5XJS1</accession>
<gene>
    <name evidence="3" type="ORF">TBK1r_05550</name>
</gene>
<feature type="transmembrane region" description="Helical" evidence="1">
    <location>
        <begin position="57"/>
        <end position="81"/>
    </location>
</feature>
<protein>
    <recommendedName>
        <fullName evidence="2">DUF1559 domain-containing protein</fullName>
    </recommendedName>
</protein>
<dbReference type="InterPro" id="IPR045584">
    <property type="entry name" value="Pilin-like"/>
</dbReference>
<dbReference type="InterPro" id="IPR011453">
    <property type="entry name" value="DUF1559"/>
</dbReference>
<dbReference type="PANTHER" id="PTHR30093:SF2">
    <property type="entry name" value="TYPE II SECRETION SYSTEM PROTEIN H"/>
    <property type="match status" value="1"/>
</dbReference>
<name>A0ABX5XJS1_9BACT</name>
<evidence type="ECO:0000259" key="2">
    <source>
        <dbReference type="Pfam" id="PF07596"/>
    </source>
</evidence>
<dbReference type="PANTHER" id="PTHR30093">
    <property type="entry name" value="GENERAL SECRETION PATHWAY PROTEIN G"/>
    <property type="match status" value="1"/>
</dbReference>
<dbReference type="NCBIfam" id="TIGR02532">
    <property type="entry name" value="IV_pilin_GFxxxE"/>
    <property type="match status" value="1"/>
</dbReference>
<organism evidence="3 4">
    <name type="scientific">Stieleria magnilauensis</name>
    <dbReference type="NCBI Taxonomy" id="2527963"/>
    <lineage>
        <taxon>Bacteria</taxon>
        <taxon>Pseudomonadati</taxon>
        <taxon>Planctomycetota</taxon>
        <taxon>Planctomycetia</taxon>
        <taxon>Pirellulales</taxon>
        <taxon>Pirellulaceae</taxon>
        <taxon>Stieleria</taxon>
    </lineage>
</organism>
<sequence>MKARIGHVEFAPPVCRLPSGEVIEESISTLLTGSLESCLLHNANFQAMRNLTHKRSAFTLVELLVVIAIIGVMVGLLLPAVQAAREAARRMQCSNNMKQIGLAIHNYHDTFRQMPANHGLRTDLPSTGRPHSGVSWMTVILPQLEQSSAADAIIFEGTDFSEDSVIPNRNWELMSRTNVPTYNCPSSALERFRIQETSQATRDFDPDAPDTYEVQIPDYVASVGYYNPPGSNVFSWDRYYANTATWSWGWLQDDGFLSMLNNRFRERRFSSVLDGLSNTIAVGEHGAWLQHFDGTQEDSRPGRGPGGFWAARPMHYAWGAFHGKTANVTVPRYPNNSLFSGNWTQNMEHTLHNGFRSQHVGGVQFTMGDGSVRFITDSIDFDNIFTALCGRSDRYVFDQDWVQ</sequence>
<evidence type="ECO:0000256" key="1">
    <source>
        <dbReference type="SAM" id="Phobius"/>
    </source>
</evidence>
<evidence type="ECO:0000313" key="3">
    <source>
        <dbReference type="EMBL" id="QDV81636.1"/>
    </source>
</evidence>
<reference evidence="3 4" key="1">
    <citation type="submission" date="2019-02" db="EMBL/GenBank/DDBJ databases">
        <title>Deep-cultivation of Planctomycetes and their phenomic and genomic characterization uncovers novel biology.</title>
        <authorList>
            <person name="Wiegand S."/>
            <person name="Jogler M."/>
            <person name="Boedeker C."/>
            <person name="Pinto D."/>
            <person name="Vollmers J."/>
            <person name="Rivas-Marin E."/>
            <person name="Kohn T."/>
            <person name="Peeters S.H."/>
            <person name="Heuer A."/>
            <person name="Rast P."/>
            <person name="Oberbeckmann S."/>
            <person name="Bunk B."/>
            <person name="Jeske O."/>
            <person name="Meyerdierks A."/>
            <person name="Storesund J.E."/>
            <person name="Kallscheuer N."/>
            <person name="Luecker S."/>
            <person name="Lage O.M."/>
            <person name="Pohl T."/>
            <person name="Merkel B.J."/>
            <person name="Hornburger P."/>
            <person name="Mueller R.-W."/>
            <person name="Bruemmer F."/>
            <person name="Labrenz M."/>
            <person name="Spormann A.M."/>
            <person name="Op den Camp H."/>
            <person name="Overmann J."/>
            <person name="Amann R."/>
            <person name="Jetten M.S.M."/>
            <person name="Mascher T."/>
            <person name="Medema M.H."/>
            <person name="Devos D.P."/>
            <person name="Kaster A.-K."/>
            <person name="Ovreas L."/>
            <person name="Rohde M."/>
            <person name="Galperin M.Y."/>
            <person name="Jogler C."/>
        </authorList>
    </citation>
    <scope>NUCLEOTIDE SEQUENCE [LARGE SCALE GENOMIC DNA]</scope>
    <source>
        <strain evidence="3 4">TBK1r</strain>
    </source>
</reference>
<dbReference type="Pfam" id="PF07963">
    <property type="entry name" value="N_methyl"/>
    <property type="match status" value="1"/>
</dbReference>
<keyword evidence="4" id="KW-1185">Reference proteome</keyword>
<feature type="domain" description="DUF1559" evidence="2">
    <location>
        <begin position="82"/>
        <end position="381"/>
    </location>
</feature>
<keyword evidence="1" id="KW-0472">Membrane</keyword>
<dbReference type="Proteomes" id="UP000318081">
    <property type="component" value="Chromosome"/>
</dbReference>
<proteinExistence type="predicted"/>
<dbReference type="Pfam" id="PF07596">
    <property type="entry name" value="SBP_bac_10"/>
    <property type="match status" value="1"/>
</dbReference>